<comment type="caution">
    <text evidence="2">The sequence shown here is derived from an EMBL/GenBank/DDBJ whole genome shotgun (WGS) entry which is preliminary data.</text>
</comment>
<dbReference type="AlphaFoldDB" id="A0A0L0NTN7"/>
<feature type="region of interest" description="Disordered" evidence="1">
    <location>
        <begin position="1"/>
        <end position="39"/>
    </location>
</feature>
<accession>A0A0L0NTN7</accession>
<gene>
    <name evidence="2" type="ORF">QG37_06559</name>
</gene>
<dbReference type="VEuPathDB" id="FungiDB:QG37_06559"/>
<evidence type="ECO:0000313" key="2">
    <source>
        <dbReference type="EMBL" id="KND97015.1"/>
    </source>
</evidence>
<feature type="compositionally biased region" description="Basic residues" evidence="1">
    <location>
        <begin position="19"/>
        <end position="39"/>
    </location>
</feature>
<evidence type="ECO:0000313" key="3">
    <source>
        <dbReference type="Proteomes" id="UP000037122"/>
    </source>
</evidence>
<name>A0A0L0NTN7_CANAR</name>
<proteinExistence type="predicted"/>
<sequence length="39" mass="4553">MDFAAQNTQVPRGTNPLREKKKKKIKQNKIKNKSSKQKI</sequence>
<evidence type="ECO:0000256" key="1">
    <source>
        <dbReference type="SAM" id="MobiDB-lite"/>
    </source>
</evidence>
<feature type="compositionally biased region" description="Polar residues" evidence="1">
    <location>
        <begin position="1"/>
        <end position="12"/>
    </location>
</feature>
<dbReference type="EMBL" id="LGST01000046">
    <property type="protein sequence ID" value="KND97015.1"/>
    <property type="molecule type" value="Genomic_DNA"/>
</dbReference>
<dbReference type="Proteomes" id="UP000037122">
    <property type="component" value="Unassembled WGS sequence"/>
</dbReference>
<reference evidence="3" key="1">
    <citation type="journal article" date="2015" name="BMC Genomics">
        <title>Draft genome of a commonly misdiagnosed multidrug resistant pathogen Candida auris.</title>
        <authorList>
            <person name="Chatterjee S."/>
            <person name="Alampalli S.V."/>
            <person name="Nageshan R.K."/>
            <person name="Chettiar S.T."/>
            <person name="Joshi S."/>
            <person name="Tatu U.S."/>
        </authorList>
    </citation>
    <scope>NUCLEOTIDE SEQUENCE [LARGE SCALE GENOMIC DNA]</scope>
    <source>
        <strain evidence="3">6684</strain>
    </source>
</reference>
<organism evidence="2 3">
    <name type="scientific">Candidozyma auris</name>
    <name type="common">Yeast</name>
    <name type="synonym">Candida auris</name>
    <dbReference type="NCBI Taxonomy" id="498019"/>
    <lineage>
        <taxon>Eukaryota</taxon>
        <taxon>Fungi</taxon>
        <taxon>Dikarya</taxon>
        <taxon>Ascomycota</taxon>
        <taxon>Saccharomycotina</taxon>
        <taxon>Pichiomycetes</taxon>
        <taxon>Metschnikowiaceae</taxon>
        <taxon>Candidozyma</taxon>
    </lineage>
</organism>
<protein>
    <submittedName>
        <fullName evidence="2">Uncharacterized protein</fullName>
    </submittedName>
</protein>